<reference evidence="1 2" key="1">
    <citation type="journal article" date="2018" name="Mol. Plant">
        <title>The genome of Artemisia annua provides insight into the evolution of Asteraceae family and artemisinin biosynthesis.</title>
        <authorList>
            <person name="Shen Q."/>
            <person name="Zhang L."/>
            <person name="Liao Z."/>
            <person name="Wang S."/>
            <person name="Yan T."/>
            <person name="Shi P."/>
            <person name="Liu M."/>
            <person name="Fu X."/>
            <person name="Pan Q."/>
            <person name="Wang Y."/>
            <person name="Lv Z."/>
            <person name="Lu X."/>
            <person name="Zhang F."/>
            <person name="Jiang W."/>
            <person name="Ma Y."/>
            <person name="Chen M."/>
            <person name="Hao X."/>
            <person name="Li L."/>
            <person name="Tang Y."/>
            <person name="Lv G."/>
            <person name="Zhou Y."/>
            <person name="Sun X."/>
            <person name="Brodelius P.E."/>
            <person name="Rose J.K.C."/>
            <person name="Tang K."/>
        </authorList>
    </citation>
    <scope>NUCLEOTIDE SEQUENCE [LARGE SCALE GENOMIC DNA]</scope>
    <source>
        <strain evidence="2">cv. Huhao1</strain>
        <tissue evidence="1">Leaf</tissue>
    </source>
</reference>
<evidence type="ECO:0000313" key="2">
    <source>
        <dbReference type="Proteomes" id="UP000245207"/>
    </source>
</evidence>
<dbReference type="EMBL" id="PKPP01004526">
    <property type="protein sequence ID" value="PWA63935.1"/>
    <property type="molecule type" value="Genomic_DNA"/>
</dbReference>
<gene>
    <name evidence="1" type="ORF">CTI12_AA348840</name>
</gene>
<dbReference type="AlphaFoldDB" id="A0A2U1MRN8"/>
<keyword evidence="2" id="KW-1185">Reference proteome</keyword>
<accession>A0A2U1MRN8</accession>
<protein>
    <submittedName>
        <fullName evidence="1">F-box domain, Galactose oxidase, beta-propeller</fullName>
    </submittedName>
</protein>
<evidence type="ECO:0000313" key="1">
    <source>
        <dbReference type="EMBL" id="PWA63935.1"/>
    </source>
</evidence>
<dbReference type="Proteomes" id="UP000245207">
    <property type="component" value="Unassembled WGS sequence"/>
</dbReference>
<name>A0A2U1MRN8_ARTAN</name>
<dbReference type="OrthoDB" id="7956040at2759"/>
<organism evidence="1 2">
    <name type="scientific">Artemisia annua</name>
    <name type="common">Sweet wormwood</name>
    <dbReference type="NCBI Taxonomy" id="35608"/>
    <lineage>
        <taxon>Eukaryota</taxon>
        <taxon>Viridiplantae</taxon>
        <taxon>Streptophyta</taxon>
        <taxon>Embryophyta</taxon>
        <taxon>Tracheophyta</taxon>
        <taxon>Spermatophyta</taxon>
        <taxon>Magnoliopsida</taxon>
        <taxon>eudicotyledons</taxon>
        <taxon>Gunneridae</taxon>
        <taxon>Pentapetalae</taxon>
        <taxon>asterids</taxon>
        <taxon>campanulids</taxon>
        <taxon>Asterales</taxon>
        <taxon>Asteraceae</taxon>
        <taxon>Asteroideae</taxon>
        <taxon>Anthemideae</taxon>
        <taxon>Artemisiinae</taxon>
        <taxon>Artemisia</taxon>
    </lineage>
</organism>
<comment type="caution">
    <text evidence="1">The sequence shown here is derived from an EMBL/GenBank/DDBJ whole genome shotgun (WGS) entry which is preliminary data.</text>
</comment>
<sequence>MSFEMGTTKWKELSVPMGDTLEFAALVPRDGKVAVVGGTQDSNTKCVGAAGGVCIYKDIASGMVVWRRVKDTENKWWWCSIKGCNSVSGKQLKKYLTKGLFLHPNLASSPFI</sequence>
<proteinExistence type="predicted"/>